<feature type="region of interest" description="Disordered" evidence="2">
    <location>
        <begin position="640"/>
        <end position="662"/>
    </location>
</feature>
<evidence type="ECO:0000256" key="1">
    <source>
        <dbReference type="SAM" id="Coils"/>
    </source>
</evidence>
<accession>A0AA87YUM8</accession>
<evidence type="ECO:0000256" key="2">
    <source>
        <dbReference type="SAM" id="MobiDB-lite"/>
    </source>
</evidence>
<dbReference type="PANTHER" id="PTHR48449">
    <property type="entry name" value="DUF1985 DOMAIN-CONTAINING PROTEIN"/>
    <property type="match status" value="1"/>
</dbReference>
<proteinExistence type="predicted"/>
<name>A0AA87YUM8_FICCA</name>
<evidence type="ECO:0000313" key="4">
    <source>
        <dbReference type="EMBL" id="GMN22457.1"/>
    </source>
</evidence>
<dbReference type="Proteomes" id="UP001187192">
    <property type="component" value="Unassembled WGS sequence"/>
</dbReference>
<dbReference type="Pfam" id="PF09331">
    <property type="entry name" value="DUF1985"/>
    <property type="match status" value="1"/>
</dbReference>
<feature type="compositionally biased region" description="Low complexity" evidence="2">
    <location>
        <begin position="14"/>
        <end position="34"/>
    </location>
</feature>
<keyword evidence="1" id="KW-0175">Coiled coil</keyword>
<feature type="compositionally biased region" description="Polar residues" evidence="2">
    <location>
        <begin position="463"/>
        <end position="474"/>
    </location>
</feature>
<feature type="domain" description="DUF1985" evidence="3">
    <location>
        <begin position="137"/>
        <end position="274"/>
    </location>
</feature>
<gene>
    <name evidence="4" type="ORF">TIFTF001_050211</name>
</gene>
<feature type="coiled-coil region" evidence="1">
    <location>
        <begin position="511"/>
        <end position="546"/>
    </location>
</feature>
<reference evidence="4" key="1">
    <citation type="submission" date="2023-07" db="EMBL/GenBank/DDBJ databases">
        <title>draft genome sequence of fig (Ficus carica).</title>
        <authorList>
            <person name="Takahashi T."/>
            <person name="Nishimura K."/>
        </authorList>
    </citation>
    <scope>NUCLEOTIDE SEQUENCE</scope>
</reference>
<comment type="caution">
    <text evidence="4">The sequence shown here is derived from an EMBL/GenBank/DDBJ whole genome shotgun (WGS) entry which is preliminary data.</text>
</comment>
<evidence type="ECO:0000313" key="5">
    <source>
        <dbReference type="Proteomes" id="UP001187192"/>
    </source>
</evidence>
<dbReference type="EMBL" id="BTGU01007947">
    <property type="protein sequence ID" value="GMN22457.1"/>
    <property type="molecule type" value="Genomic_DNA"/>
</dbReference>
<dbReference type="AlphaFoldDB" id="A0AA87YUM8"/>
<evidence type="ECO:0000259" key="3">
    <source>
        <dbReference type="Pfam" id="PF09331"/>
    </source>
</evidence>
<feature type="region of interest" description="Disordered" evidence="2">
    <location>
        <begin position="449"/>
        <end position="476"/>
    </location>
</feature>
<dbReference type="PANTHER" id="PTHR48449:SF1">
    <property type="entry name" value="DUF1985 DOMAIN-CONTAINING PROTEIN"/>
    <property type="match status" value="1"/>
</dbReference>
<organism evidence="4 5">
    <name type="scientific">Ficus carica</name>
    <name type="common">Common fig</name>
    <dbReference type="NCBI Taxonomy" id="3494"/>
    <lineage>
        <taxon>Eukaryota</taxon>
        <taxon>Viridiplantae</taxon>
        <taxon>Streptophyta</taxon>
        <taxon>Embryophyta</taxon>
        <taxon>Tracheophyta</taxon>
        <taxon>Spermatophyta</taxon>
        <taxon>Magnoliopsida</taxon>
        <taxon>eudicotyledons</taxon>
        <taxon>Gunneridae</taxon>
        <taxon>Pentapetalae</taxon>
        <taxon>rosids</taxon>
        <taxon>fabids</taxon>
        <taxon>Rosales</taxon>
        <taxon>Moraceae</taxon>
        <taxon>Ficeae</taxon>
        <taxon>Ficus</taxon>
    </lineage>
</organism>
<feature type="region of interest" description="Disordered" evidence="2">
    <location>
        <begin position="1"/>
        <end position="57"/>
    </location>
</feature>
<sequence length="662" mass="75168">MSESCPPSSPPLIIPSASSSQPSTSLLSSSPPGSGRNVREETNEMTINSSNEEVDEDDHDMSRMVLTLEIKELPPLILSEYFSAKVTIRSKMAILEEIQIWLTEEEKTVFRSYPQLGHFIDLPIGGAFSGALTHNLLLKKMVCQKDHEVWFLIEGKPLRFSLNEFVLISGLYMGSGPSEDEIKAQEENDELKNKYWPTKKGVSLADVAQKLKELSVTKVRTNDRVKLAFLYMVAGFLMSSDSKKVVNPYWLQYANDLNFFTQYPWGNVCYNQTLDYIKTDLVAKFNKSSTTYNFYGCPWIFQIWAFEAMPKLGEMLANKLALNEKNKNGPRCLRWQIVKNPIGTSFERCLEAMRYPEFTVRPTLNSTSKERQRDYYLRMERREDCSDDVIDGLTKLLEGDVFPVSSAHEQMIRSSTPVVYHRQHPMPTSPTFLDPATASTSFPTIPTTFEPIRASPPRDEQTHGPTPTFSTHFGPQTDDAMPTASTPTLESLMHSIDRRIGEHETHIKSMLANHEAAMMQKMEEINKAMEENNKTIMEKIEAAMAMHKEPRSGGVNVEFERVFSPGVGTRYSGGDNFDCQQHLLQDEQIREGAEYTHDRVVDMQVDANIENVQKSAGRPERLRKRAAVLRSPYVVQLPNKMQHSSYDAEKRLQAASKPTKTL</sequence>
<keyword evidence="5" id="KW-1185">Reference proteome</keyword>
<protein>
    <recommendedName>
        <fullName evidence="3">DUF1985 domain-containing protein</fullName>
    </recommendedName>
</protein>
<dbReference type="InterPro" id="IPR015410">
    <property type="entry name" value="DUF1985"/>
</dbReference>